<dbReference type="Pfam" id="PF13630">
    <property type="entry name" value="SdpI"/>
    <property type="match status" value="1"/>
</dbReference>
<evidence type="ECO:0000313" key="2">
    <source>
        <dbReference type="EMBL" id="AEV69979.1"/>
    </source>
</evidence>
<dbReference type="KEGG" id="ccl:Clocl_3497"/>
<proteinExistence type="predicted"/>
<sequence length="125" mass="14411" precursor="true">MWFWILMFFCNLLIPVIMIIVGYLMYKHPPKKINAFYGYRTSRSMKNDETWKFAHDYCGRIWIKLGFVLLIPTIIASIPFINSAINVVGIVTLVIQGVQVIVLIGSIFPVEAALKKNFDDNGNRR</sequence>
<name>G8LYJ1_ACECE</name>
<evidence type="ECO:0008006" key="4">
    <source>
        <dbReference type="Google" id="ProtNLM"/>
    </source>
</evidence>
<dbReference type="STRING" id="720554.Clocl_3497"/>
<gene>
    <name evidence="2" type="ordered locus">Clocl_3497</name>
</gene>
<reference evidence="2 3" key="2">
    <citation type="journal article" date="2012" name="Stand. Genomic Sci.">
        <title>Complete Genome Sequence of Clostridium clariflavum DSM 19732.</title>
        <authorList>
            <person name="Izquierdo J.A."/>
            <person name="Goodwin L."/>
            <person name="Davenport K.W."/>
            <person name="Teshima H."/>
            <person name="Bruce D."/>
            <person name="Detter C."/>
            <person name="Tapia R."/>
            <person name="Han S."/>
            <person name="Land M."/>
            <person name="Hauser L."/>
            <person name="Jeffries C.D."/>
            <person name="Han J."/>
            <person name="Pitluck S."/>
            <person name="Nolan M."/>
            <person name="Chen A."/>
            <person name="Huntemann M."/>
            <person name="Mavromatis K."/>
            <person name="Mikhailova N."/>
            <person name="Liolios K."/>
            <person name="Woyke T."/>
            <person name="Lynd L.R."/>
        </authorList>
    </citation>
    <scope>NUCLEOTIDE SEQUENCE [LARGE SCALE GENOMIC DNA]</scope>
    <source>
        <strain evidence="3">DSM 19732 / NBRC 101661 / EBR45</strain>
    </source>
</reference>
<dbReference type="InterPro" id="IPR025962">
    <property type="entry name" value="SdpI/YhfL"/>
</dbReference>
<feature type="transmembrane region" description="Helical" evidence="1">
    <location>
        <begin position="6"/>
        <end position="26"/>
    </location>
</feature>
<accession>G8LYJ1</accession>
<dbReference type="Proteomes" id="UP000005435">
    <property type="component" value="Chromosome"/>
</dbReference>
<keyword evidence="1" id="KW-0812">Transmembrane</keyword>
<evidence type="ECO:0000256" key="1">
    <source>
        <dbReference type="SAM" id="Phobius"/>
    </source>
</evidence>
<feature type="transmembrane region" description="Helical" evidence="1">
    <location>
        <begin position="87"/>
        <end position="108"/>
    </location>
</feature>
<dbReference type="HOGENOM" id="CLU_155106_0_0_9"/>
<dbReference type="AlphaFoldDB" id="G8LYJ1"/>
<organism evidence="2 3">
    <name type="scientific">Acetivibrio clariflavus (strain DSM 19732 / NBRC 101661 / EBR45)</name>
    <name type="common">Clostridium clariflavum</name>
    <dbReference type="NCBI Taxonomy" id="720554"/>
    <lineage>
        <taxon>Bacteria</taxon>
        <taxon>Bacillati</taxon>
        <taxon>Bacillota</taxon>
        <taxon>Clostridia</taxon>
        <taxon>Eubacteriales</taxon>
        <taxon>Oscillospiraceae</taxon>
        <taxon>Acetivibrio</taxon>
    </lineage>
</organism>
<keyword evidence="3" id="KW-1185">Reference proteome</keyword>
<feature type="transmembrane region" description="Helical" evidence="1">
    <location>
        <begin position="61"/>
        <end position="81"/>
    </location>
</feature>
<reference evidence="3" key="1">
    <citation type="submission" date="2011-12" db="EMBL/GenBank/DDBJ databases">
        <title>Complete sequence of Clostridium clariflavum DSM 19732.</title>
        <authorList>
            <consortium name="US DOE Joint Genome Institute"/>
            <person name="Lucas S."/>
            <person name="Han J."/>
            <person name="Lapidus A."/>
            <person name="Cheng J.-F."/>
            <person name="Goodwin L."/>
            <person name="Pitluck S."/>
            <person name="Peters L."/>
            <person name="Teshima H."/>
            <person name="Detter J.C."/>
            <person name="Han C."/>
            <person name="Tapia R."/>
            <person name="Land M."/>
            <person name="Hauser L."/>
            <person name="Kyrpides N."/>
            <person name="Ivanova N."/>
            <person name="Pagani I."/>
            <person name="Kitzmiller T."/>
            <person name="Lynd L."/>
            <person name="Izquierdo J."/>
            <person name="Woyke T."/>
        </authorList>
    </citation>
    <scope>NUCLEOTIDE SEQUENCE [LARGE SCALE GENOMIC DNA]</scope>
    <source>
        <strain evidence="3">DSM 19732 / NBRC 101661 / EBR45</strain>
    </source>
</reference>
<dbReference type="eggNOG" id="COG5658">
    <property type="taxonomic scope" value="Bacteria"/>
</dbReference>
<keyword evidence="1" id="KW-0472">Membrane</keyword>
<evidence type="ECO:0000313" key="3">
    <source>
        <dbReference type="Proteomes" id="UP000005435"/>
    </source>
</evidence>
<keyword evidence="1" id="KW-1133">Transmembrane helix</keyword>
<protein>
    <recommendedName>
        <fullName evidence="4">SdpI/YhfL protein family protein</fullName>
    </recommendedName>
</protein>
<dbReference type="RefSeq" id="WP_014256508.1">
    <property type="nucleotide sequence ID" value="NC_016627.1"/>
</dbReference>
<dbReference type="EMBL" id="CP003065">
    <property type="protein sequence ID" value="AEV69979.1"/>
    <property type="molecule type" value="Genomic_DNA"/>
</dbReference>